<dbReference type="RefSeq" id="WP_162350758.1">
    <property type="nucleotide sequence ID" value="NZ_QOVG01000011.1"/>
</dbReference>
<dbReference type="InterPro" id="IPR029058">
    <property type="entry name" value="AB_hydrolase_fold"/>
</dbReference>
<dbReference type="PANTHER" id="PTHR42776">
    <property type="entry name" value="SERINE PEPTIDASE S9 FAMILY MEMBER"/>
    <property type="match status" value="1"/>
</dbReference>
<comment type="caution">
    <text evidence="4">The sequence shown here is derived from an EMBL/GenBank/DDBJ whole genome shotgun (WGS) entry which is preliminary data.</text>
</comment>
<dbReference type="EMBL" id="QOVG01000011">
    <property type="protein sequence ID" value="NDK40087.1"/>
    <property type="molecule type" value="Genomic_DNA"/>
</dbReference>
<evidence type="ECO:0000256" key="1">
    <source>
        <dbReference type="ARBA" id="ARBA00022801"/>
    </source>
</evidence>
<dbReference type="SUPFAM" id="SSF53474">
    <property type="entry name" value="alpha/beta-Hydrolases"/>
    <property type="match status" value="1"/>
</dbReference>
<keyword evidence="2" id="KW-0732">Signal</keyword>
<dbReference type="PANTHER" id="PTHR42776:SF27">
    <property type="entry name" value="DIPEPTIDYL PEPTIDASE FAMILY MEMBER 6"/>
    <property type="match status" value="1"/>
</dbReference>
<proteinExistence type="predicted"/>
<evidence type="ECO:0000259" key="3">
    <source>
        <dbReference type="Pfam" id="PF00326"/>
    </source>
</evidence>
<protein>
    <submittedName>
        <fullName evidence="4">S9 family peptidase</fullName>
    </submittedName>
</protein>
<reference evidence="4 5" key="1">
    <citation type="submission" date="2018-07" db="EMBL/GenBank/DDBJ databases">
        <title>Whole genome Sequencing of Pseudoxanthomonas gei KCTC 32298 (T).</title>
        <authorList>
            <person name="Kumar S."/>
            <person name="Bansal K."/>
            <person name="Kaur A."/>
            <person name="Patil P."/>
            <person name="Sharma S."/>
            <person name="Patil P.B."/>
        </authorList>
    </citation>
    <scope>NUCLEOTIDE SEQUENCE [LARGE SCALE GENOMIC DNA]</scope>
    <source>
        <strain evidence="4 5">KCTC 32298</strain>
    </source>
</reference>
<organism evidence="4 5">
    <name type="scientific">Pseudoxanthomonas gei</name>
    <dbReference type="NCBI Taxonomy" id="1383030"/>
    <lineage>
        <taxon>Bacteria</taxon>
        <taxon>Pseudomonadati</taxon>
        <taxon>Pseudomonadota</taxon>
        <taxon>Gammaproteobacteria</taxon>
        <taxon>Lysobacterales</taxon>
        <taxon>Lysobacteraceae</taxon>
        <taxon>Pseudoxanthomonas</taxon>
    </lineage>
</organism>
<dbReference type="SUPFAM" id="SSF82171">
    <property type="entry name" value="DPP6 N-terminal domain-like"/>
    <property type="match status" value="1"/>
</dbReference>
<dbReference type="InterPro" id="IPR001375">
    <property type="entry name" value="Peptidase_S9_cat"/>
</dbReference>
<keyword evidence="5" id="KW-1185">Reference proteome</keyword>
<feature type="signal peptide" evidence="2">
    <location>
        <begin position="1"/>
        <end position="19"/>
    </location>
</feature>
<accession>A0ABX0AHM6</accession>
<gene>
    <name evidence="4" type="ORF">DT603_14685</name>
</gene>
<dbReference type="Proteomes" id="UP001429354">
    <property type="component" value="Unassembled WGS sequence"/>
</dbReference>
<dbReference type="Gene3D" id="3.40.50.1820">
    <property type="entry name" value="alpha/beta hydrolase"/>
    <property type="match status" value="1"/>
</dbReference>
<keyword evidence="1" id="KW-0378">Hydrolase</keyword>
<feature type="domain" description="Peptidase S9 prolyl oligopeptidase catalytic" evidence="3">
    <location>
        <begin position="435"/>
        <end position="644"/>
    </location>
</feature>
<evidence type="ECO:0000313" key="5">
    <source>
        <dbReference type="Proteomes" id="UP001429354"/>
    </source>
</evidence>
<evidence type="ECO:0000256" key="2">
    <source>
        <dbReference type="SAM" id="SignalP"/>
    </source>
</evidence>
<evidence type="ECO:0000313" key="4">
    <source>
        <dbReference type="EMBL" id="NDK40087.1"/>
    </source>
</evidence>
<name>A0ABX0AHM6_9GAMM</name>
<dbReference type="Pfam" id="PF00326">
    <property type="entry name" value="Peptidase_S9"/>
    <property type="match status" value="1"/>
</dbReference>
<feature type="chain" id="PRO_5045460475" evidence="2">
    <location>
        <begin position="20"/>
        <end position="648"/>
    </location>
</feature>
<sequence>MAGTLVLLAAWMLAAPVVAQVDVEAYLKRDRYERMKISPTGEYMAVTVPLEDRTALAVLRLSDMTMTAKAIAGENSLVDDFWWANDERVVLGMAQRLGSRDAPYAIGELHAVNADGSRPMLLASPYGIPDSNAGIGGTIRMNLESAVFLIDPLASDQRNVLVASMLPGSDPQTRVEKLDIYNRQRTSVATAPVRNARFTADVSGEVRFARGSGYDNVSKLYYRDARGEAWRLVNDESKSGVVVHALGFSEDGRTAYLQSEMAAGPDAIFAYDPATGSRKELLRDVAVDPLRTIHRLDAYEPAGASFMTDRIRNRFFDEASPTARLYRTLEKAFPNEAVAVTSTTADGSKAVVHVWSDRNNGDFYLFDTVRKTARGIYSRREWFDPEKVPPTRAVQLNARDGMTLHGYLTVPSGREKELPVVILPHGGPFGVFDEWGFDDDSQMLAEAGYAVLRLNYRGSGNYGRDYLQAGARQWGKAMQDDLTDATRWLIAQQIADPSRICIFGGSYGGYAALMGAAREPGLYACAVGYVGVYDLEKMHKDTAADSRSLKTWAGDWLGERDALGAVSPVNLAGRIKAPVFLAAGGKDERAPIAHSKKMEKALKAAGVPVETLYFPSEGHGFYTDEHRREYYTRLLSFLSKHLGGATAK</sequence>